<feature type="signal peptide" evidence="1">
    <location>
        <begin position="1"/>
        <end position="30"/>
    </location>
</feature>
<dbReference type="AlphaFoldDB" id="A0A3B7MTQ5"/>
<dbReference type="KEGG" id="pseg:D3H65_27480"/>
<evidence type="ECO:0000259" key="2">
    <source>
        <dbReference type="Pfam" id="PF13568"/>
    </source>
</evidence>
<dbReference type="Pfam" id="PF13568">
    <property type="entry name" value="OMP_b-brl_2"/>
    <property type="match status" value="1"/>
</dbReference>
<dbReference type="EMBL" id="CP032157">
    <property type="protein sequence ID" value="AXY77498.1"/>
    <property type="molecule type" value="Genomic_DNA"/>
</dbReference>
<dbReference type="PROSITE" id="PS51257">
    <property type="entry name" value="PROKAR_LIPOPROTEIN"/>
    <property type="match status" value="1"/>
</dbReference>
<evidence type="ECO:0000313" key="4">
    <source>
        <dbReference type="Proteomes" id="UP000263900"/>
    </source>
</evidence>
<proteinExistence type="predicted"/>
<dbReference type="InterPro" id="IPR025665">
    <property type="entry name" value="Beta-barrel_OMP_2"/>
</dbReference>
<accession>A0A3B7MTQ5</accession>
<evidence type="ECO:0000313" key="3">
    <source>
        <dbReference type="EMBL" id="AXY77498.1"/>
    </source>
</evidence>
<name>A0A3B7MTQ5_9BACT</name>
<organism evidence="3 4">
    <name type="scientific">Paraflavitalea soli</name>
    <dbReference type="NCBI Taxonomy" id="2315862"/>
    <lineage>
        <taxon>Bacteria</taxon>
        <taxon>Pseudomonadati</taxon>
        <taxon>Bacteroidota</taxon>
        <taxon>Chitinophagia</taxon>
        <taxon>Chitinophagales</taxon>
        <taxon>Chitinophagaceae</taxon>
        <taxon>Paraflavitalea</taxon>
    </lineage>
</organism>
<dbReference type="Proteomes" id="UP000263900">
    <property type="component" value="Chromosome"/>
</dbReference>
<reference evidence="3 4" key="1">
    <citation type="submission" date="2018-09" db="EMBL/GenBank/DDBJ databases">
        <title>Genome sequencing of strain 6GH32-13.</title>
        <authorList>
            <person name="Weon H.-Y."/>
            <person name="Heo J."/>
            <person name="Kwon S.-W."/>
        </authorList>
    </citation>
    <scope>NUCLEOTIDE SEQUENCE [LARGE SCALE GENOMIC DNA]</scope>
    <source>
        <strain evidence="3 4">5GH32-13</strain>
    </source>
</reference>
<feature type="domain" description="Outer membrane protein beta-barrel" evidence="2">
    <location>
        <begin position="66"/>
        <end position="220"/>
    </location>
</feature>
<protein>
    <submittedName>
        <fullName evidence="3">PorT family protein</fullName>
    </submittedName>
</protein>
<keyword evidence="4" id="KW-1185">Reference proteome</keyword>
<dbReference type="RefSeq" id="WP_119053374.1">
    <property type="nucleotide sequence ID" value="NZ_CP032157.1"/>
</dbReference>
<dbReference type="OrthoDB" id="1467485at2"/>
<gene>
    <name evidence="3" type="ORF">D3H65_27480</name>
</gene>
<feature type="chain" id="PRO_5017829689" evidence="1">
    <location>
        <begin position="31"/>
        <end position="248"/>
    </location>
</feature>
<sequence>MYYLLRQKKSQLIRLAYVLTLLTACSRSWAQEIELNLPNHDDKKYFLGIALIYNTSRFNVTHHPSFLQQDSIQSIESQGAGGFGLAGMHTYRLSPRFEVRAIFPQLLFSYKNLTYTLKTPDLAKEEAKVMTKRVESILVGVPIHLKFRSDRIGNFRVYMFGGAKFEYDLASNSTARRAEGLVKLSKYDFGVEAGIGFSFYFPVFILSPEIKFSNGLMNTHSRDQNLKFSNTIDKLNSKMILFSLIFEG</sequence>
<keyword evidence="1" id="KW-0732">Signal</keyword>
<evidence type="ECO:0000256" key="1">
    <source>
        <dbReference type="SAM" id="SignalP"/>
    </source>
</evidence>